<reference evidence="7" key="2">
    <citation type="journal article" date="2021" name="Microbiome">
        <title>Successional dynamics and alternative stable states in a saline activated sludge microbial community over 9 years.</title>
        <authorList>
            <person name="Wang Y."/>
            <person name="Ye J."/>
            <person name="Ju F."/>
            <person name="Liu L."/>
            <person name="Boyd J.A."/>
            <person name="Deng Y."/>
            <person name="Parks D.H."/>
            <person name="Jiang X."/>
            <person name="Yin X."/>
            <person name="Woodcroft B.J."/>
            <person name="Tyson G.W."/>
            <person name="Hugenholtz P."/>
            <person name="Polz M.F."/>
            <person name="Zhang T."/>
        </authorList>
    </citation>
    <scope>NUCLEOTIDE SEQUENCE</scope>
    <source>
        <strain evidence="7">HKST-UBA02</strain>
    </source>
</reference>
<evidence type="ECO:0000313" key="7">
    <source>
        <dbReference type="EMBL" id="MCA9755457.1"/>
    </source>
</evidence>
<comment type="cofactor">
    <cofactor evidence="1 6">
        <name>Mg(2+)</name>
        <dbReference type="ChEBI" id="CHEBI:18420"/>
    </cofactor>
</comment>
<accession>A0A956NAY4</accession>
<sequence length="256" mass="27945">MRFALDVAEKSAQLVLRYFRTEDLSVETKSDASPVTIADREAEQFLRDQIGLVFPGDGILGEEHGEAEGGAFRWILDPIDGTESFIRGVPLFGTLIGLEWNGDPVGGILGLPALHETIYAWRGHGAWLVREGRRPKPARVSSVDSPDRSLLCMTSPSAFHQTGIGATFDRLAREFGKTRGWGDCYAYALVATGRAEAAIDHRMHIWDSAPLLPILEEAGGRFTDWSGVATIDGGNALATNGQFHDDVLRWIAPDAE</sequence>
<proteinExistence type="inferred from homology"/>
<dbReference type="GO" id="GO:0000105">
    <property type="term" value="P:L-histidine biosynthetic process"/>
    <property type="evidence" value="ECO:0007669"/>
    <property type="project" value="TreeGrafter"/>
</dbReference>
<dbReference type="InterPro" id="IPR051090">
    <property type="entry name" value="Inositol_monoP_superfamily"/>
</dbReference>
<reference evidence="7" key="1">
    <citation type="submission" date="2020-04" db="EMBL/GenBank/DDBJ databases">
        <authorList>
            <person name="Zhang T."/>
        </authorList>
    </citation>
    <scope>NUCLEOTIDE SEQUENCE</scope>
    <source>
        <strain evidence="7">HKST-UBA02</strain>
    </source>
</reference>
<dbReference type="Proteomes" id="UP000739538">
    <property type="component" value="Unassembled WGS sequence"/>
</dbReference>
<dbReference type="EMBL" id="JAGQHS010000023">
    <property type="protein sequence ID" value="MCA9755457.1"/>
    <property type="molecule type" value="Genomic_DNA"/>
</dbReference>
<keyword evidence="3 6" id="KW-0479">Metal-binding</keyword>
<feature type="binding site" evidence="6">
    <location>
        <position position="79"/>
    </location>
    <ligand>
        <name>Mg(2+)</name>
        <dbReference type="ChEBI" id="CHEBI:18420"/>
        <label>1</label>
        <note>catalytic</note>
    </ligand>
</feature>
<evidence type="ECO:0000256" key="2">
    <source>
        <dbReference type="ARBA" id="ARBA00009759"/>
    </source>
</evidence>
<keyword evidence="4" id="KW-0378">Hydrolase</keyword>
<dbReference type="Gene3D" id="3.30.540.10">
    <property type="entry name" value="Fructose-1,6-Bisphosphatase, subunit A, domain 1"/>
    <property type="match status" value="1"/>
</dbReference>
<comment type="similarity">
    <text evidence="2">Belongs to the inositol monophosphatase superfamily.</text>
</comment>
<evidence type="ECO:0000313" key="8">
    <source>
        <dbReference type="Proteomes" id="UP000739538"/>
    </source>
</evidence>
<dbReference type="GO" id="GO:0016791">
    <property type="term" value="F:phosphatase activity"/>
    <property type="evidence" value="ECO:0007669"/>
    <property type="project" value="UniProtKB-ARBA"/>
</dbReference>
<dbReference type="Gene3D" id="3.40.190.80">
    <property type="match status" value="1"/>
</dbReference>
<dbReference type="GO" id="GO:0046872">
    <property type="term" value="F:metal ion binding"/>
    <property type="evidence" value="ECO:0007669"/>
    <property type="project" value="UniProtKB-KW"/>
</dbReference>
<evidence type="ECO:0000256" key="6">
    <source>
        <dbReference type="PIRSR" id="PIRSR600760-2"/>
    </source>
</evidence>
<evidence type="ECO:0000256" key="1">
    <source>
        <dbReference type="ARBA" id="ARBA00001946"/>
    </source>
</evidence>
<dbReference type="SUPFAM" id="SSF56655">
    <property type="entry name" value="Carbohydrate phosphatase"/>
    <property type="match status" value="1"/>
</dbReference>
<feature type="binding site" evidence="6">
    <location>
        <position position="77"/>
    </location>
    <ligand>
        <name>Mg(2+)</name>
        <dbReference type="ChEBI" id="CHEBI:18420"/>
        <label>1</label>
        <note>catalytic</note>
    </ligand>
</feature>
<dbReference type="InterPro" id="IPR020583">
    <property type="entry name" value="Inositol_monoP_metal-BS"/>
</dbReference>
<evidence type="ECO:0000256" key="5">
    <source>
        <dbReference type="ARBA" id="ARBA00022842"/>
    </source>
</evidence>
<gene>
    <name evidence="7" type="ORF">KDA27_06625</name>
</gene>
<comment type="caution">
    <text evidence="7">The sequence shown here is derived from an EMBL/GenBank/DDBJ whole genome shotgun (WGS) entry which is preliminary data.</text>
</comment>
<evidence type="ECO:0008006" key="9">
    <source>
        <dbReference type="Google" id="ProtNLM"/>
    </source>
</evidence>
<dbReference type="InterPro" id="IPR000760">
    <property type="entry name" value="Inositol_monophosphatase-like"/>
</dbReference>
<dbReference type="PRINTS" id="PR00377">
    <property type="entry name" value="IMPHPHTASES"/>
</dbReference>
<feature type="binding site" evidence="6">
    <location>
        <position position="80"/>
    </location>
    <ligand>
        <name>Mg(2+)</name>
        <dbReference type="ChEBI" id="CHEBI:18420"/>
        <label>1</label>
        <note>catalytic</note>
    </ligand>
</feature>
<dbReference type="PROSITE" id="PS00629">
    <property type="entry name" value="IMP_1"/>
    <property type="match status" value="1"/>
</dbReference>
<feature type="binding site" evidence="6">
    <location>
        <position position="207"/>
    </location>
    <ligand>
        <name>Mg(2+)</name>
        <dbReference type="ChEBI" id="CHEBI:18420"/>
        <label>1</label>
        <note>catalytic</note>
    </ligand>
</feature>
<organism evidence="7 8">
    <name type="scientific">Eiseniibacteriota bacterium</name>
    <dbReference type="NCBI Taxonomy" id="2212470"/>
    <lineage>
        <taxon>Bacteria</taxon>
        <taxon>Candidatus Eiseniibacteriota</taxon>
    </lineage>
</organism>
<feature type="binding site" evidence="6">
    <location>
        <position position="62"/>
    </location>
    <ligand>
        <name>Mg(2+)</name>
        <dbReference type="ChEBI" id="CHEBI:18420"/>
        <label>1</label>
        <note>catalytic</note>
    </ligand>
</feature>
<dbReference type="PANTHER" id="PTHR43200:SF6">
    <property type="entry name" value="3'(2'),5'-BISPHOSPHATE NUCLEOTIDASE"/>
    <property type="match status" value="1"/>
</dbReference>
<keyword evidence="5 6" id="KW-0460">Magnesium</keyword>
<protein>
    <recommendedName>
        <fullName evidence="9">Histidinol-phosphatase</fullName>
    </recommendedName>
</protein>
<evidence type="ECO:0000256" key="3">
    <source>
        <dbReference type="ARBA" id="ARBA00022723"/>
    </source>
</evidence>
<evidence type="ECO:0000256" key="4">
    <source>
        <dbReference type="ARBA" id="ARBA00022801"/>
    </source>
</evidence>
<name>A0A956NAY4_UNCEI</name>
<dbReference type="Pfam" id="PF00459">
    <property type="entry name" value="Inositol_P"/>
    <property type="match status" value="1"/>
</dbReference>
<dbReference type="AlphaFoldDB" id="A0A956NAY4"/>
<dbReference type="PANTHER" id="PTHR43200">
    <property type="entry name" value="PHOSPHATASE"/>
    <property type="match status" value="1"/>
</dbReference>